<evidence type="ECO:0008006" key="3">
    <source>
        <dbReference type="Google" id="ProtNLM"/>
    </source>
</evidence>
<proteinExistence type="predicted"/>
<sequence>MMIVDLVDEVDFKEMLKNSGVPITDDMSLEQVQLETIQWKAQSEAFSIKLNALISELSDDQITVLPDVQNVIDYLKTH</sequence>
<protein>
    <recommendedName>
        <fullName evidence="3">Carrier domain-containing protein</fullName>
    </recommendedName>
</protein>
<accession>F2K0H3</accession>
<reference evidence="1 2" key="1">
    <citation type="journal article" date="2012" name="Stand. Genomic Sci.">
        <title>Complete genome sequence of the melanogenic marine bacterium Marinomonas mediterranea type strain (MMB-1(T)).</title>
        <authorList>
            <person name="Lucas-Elio P."/>
            <person name="Goodwin L."/>
            <person name="Woyke T."/>
            <person name="Pitluck S."/>
            <person name="Nolan M."/>
            <person name="Kyrpides N.C."/>
            <person name="Detter J.C."/>
            <person name="Copeland A."/>
            <person name="Teshima H."/>
            <person name="Bruce D."/>
            <person name="Detter C."/>
            <person name="Tapia R."/>
            <person name="Han S."/>
            <person name="Land M.L."/>
            <person name="Ivanova N."/>
            <person name="Mikhailova N."/>
            <person name="Johnston A.W."/>
            <person name="Sanchez-Amat A."/>
        </authorList>
    </citation>
    <scope>NUCLEOTIDE SEQUENCE [LARGE SCALE GENOMIC DNA]</scope>
    <source>
        <strain evidence="2">ATCC 700492 / JCM 21426 / NBRC 103028 / MMB-1</strain>
    </source>
</reference>
<dbReference type="STRING" id="717774.Marme_1700"/>
<dbReference type="PATRIC" id="fig|717774.3.peg.1759"/>
<gene>
    <name evidence="1" type="ordered locus">Marme_1700</name>
</gene>
<evidence type="ECO:0000313" key="1">
    <source>
        <dbReference type="EMBL" id="ADZ90957.1"/>
    </source>
</evidence>
<dbReference type="RefSeq" id="WP_013660862.1">
    <property type="nucleotide sequence ID" value="NC_015276.1"/>
</dbReference>
<evidence type="ECO:0000313" key="2">
    <source>
        <dbReference type="Proteomes" id="UP000001062"/>
    </source>
</evidence>
<dbReference type="EMBL" id="CP002583">
    <property type="protein sequence ID" value="ADZ90957.1"/>
    <property type="molecule type" value="Genomic_DNA"/>
</dbReference>
<dbReference type="AlphaFoldDB" id="F2K0H3"/>
<keyword evidence="2" id="KW-1185">Reference proteome</keyword>
<dbReference type="OrthoDB" id="6169664at2"/>
<dbReference type="HOGENOM" id="CLU_2633937_0_0_6"/>
<name>F2K0H3_MARM1</name>
<dbReference type="Proteomes" id="UP000001062">
    <property type="component" value="Chromosome"/>
</dbReference>
<dbReference type="KEGG" id="mme:Marme_1700"/>
<organism evidence="1 2">
    <name type="scientific">Marinomonas mediterranea (strain ATCC 700492 / JCM 21426 / NBRC 103028 / MMB-1)</name>
    <dbReference type="NCBI Taxonomy" id="717774"/>
    <lineage>
        <taxon>Bacteria</taxon>
        <taxon>Pseudomonadati</taxon>
        <taxon>Pseudomonadota</taxon>
        <taxon>Gammaproteobacteria</taxon>
        <taxon>Oceanospirillales</taxon>
        <taxon>Oceanospirillaceae</taxon>
        <taxon>Marinomonas</taxon>
    </lineage>
</organism>